<dbReference type="InterPro" id="IPR052347">
    <property type="entry name" value="Isochorismatase_Nicotinamidase"/>
</dbReference>
<keyword evidence="2" id="KW-0662">Pyridine nucleotide biosynthesis</keyword>
<evidence type="ECO:0000256" key="3">
    <source>
        <dbReference type="ARBA" id="ARBA00022723"/>
    </source>
</evidence>
<dbReference type="RefSeq" id="WP_234862041.1">
    <property type="nucleotide sequence ID" value="NZ_JAKEVZ010000010.1"/>
</dbReference>
<dbReference type="Proteomes" id="UP001201449">
    <property type="component" value="Unassembled WGS sequence"/>
</dbReference>
<organism evidence="9 10">
    <name type="scientific">Mariniradius sediminis</name>
    <dbReference type="NCBI Taxonomy" id="2909237"/>
    <lineage>
        <taxon>Bacteria</taxon>
        <taxon>Pseudomonadati</taxon>
        <taxon>Bacteroidota</taxon>
        <taxon>Cytophagia</taxon>
        <taxon>Cytophagales</taxon>
        <taxon>Cyclobacteriaceae</taxon>
        <taxon>Mariniradius</taxon>
    </lineage>
</organism>
<evidence type="ECO:0000313" key="10">
    <source>
        <dbReference type="Proteomes" id="UP001201449"/>
    </source>
</evidence>
<keyword evidence="10" id="KW-1185">Reference proteome</keyword>
<protein>
    <recommendedName>
        <fullName evidence="6">nicotinamidase</fullName>
        <ecNumber evidence="6">3.5.1.19</ecNumber>
    </recommendedName>
    <alternativeName>
        <fullName evidence="7">Nicotinamide deamidase</fullName>
    </alternativeName>
</protein>
<proteinExistence type="inferred from homology"/>
<dbReference type="InterPro" id="IPR036380">
    <property type="entry name" value="Isochorismatase-like_sf"/>
</dbReference>
<evidence type="ECO:0000256" key="6">
    <source>
        <dbReference type="ARBA" id="ARBA00039017"/>
    </source>
</evidence>
<comment type="similarity">
    <text evidence="1">Belongs to the isochorismatase family.</text>
</comment>
<dbReference type="GO" id="GO:0008936">
    <property type="term" value="F:nicotinamidase activity"/>
    <property type="evidence" value="ECO:0007669"/>
    <property type="project" value="UniProtKB-EC"/>
</dbReference>
<comment type="caution">
    <text evidence="9">The sequence shown here is derived from an EMBL/GenBank/DDBJ whole genome shotgun (WGS) entry which is preliminary data.</text>
</comment>
<evidence type="ECO:0000256" key="4">
    <source>
        <dbReference type="ARBA" id="ARBA00022801"/>
    </source>
</evidence>
<dbReference type="PANTHER" id="PTHR11080">
    <property type="entry name" value="PYRAZINAMIDASE/NICOTINAMIDASE"/>
    <property type="match status" value="1"/>
</dbReference>
<accession>A0ABS9BVM8</accession>
<evidence type="ECO:0000256" key="7">
    <source>
        <dbReference type="ARBA" id="ARBA00043224"/>
    </source>
</evidence>
<name>A0ABS9BVM8_9BACT</name>
<evidence type="ECO:0000259" key="8">
    <source>
        <dbReference type="Pfam" id="PF00857"/>
    </source>
</evidence>
<dbReference type="NCBIfam" id="NF008623">
    <property type="entry name" value="PRK11609.1"/>
    <property type="match status" value="1"/>
</dbReference>
<evidence type="ECO:0000313" key="9">
    <source>
        <dbReference type="EMBL" id="MCF1752124.1"/>
    </source>
</evidence>
<keyword evidence="3" id="KW-0479">Metal-binding</keyword>
<sequence length="207" mass="22828">MKALIIVDVQNDFIPGGALAVRDGDKVVPIINRLQRHFDFIVVTQDWHPADHGSFAANHPGKQPGELIDLHGLQQVLWPVHCVQGSNGAEFHPGLVRDTWKRVFRKGTDRDVDSYSGFFDNGRRGNTGMGEFLKKAGVDSVFVCGLATDFCVKYTVLDAVSLEFDTHLVKDACRAVNLDPADEVKAIEQMQAAGATITTSEEILRRL</sequence>
<evidence type="ECO:0000256" key="1">
    <source>
        <dbReference type="ARBA" id="ARBA00006336"/>
    </source>
</evidence>
<dbReference type="Pfam" id="PF00857">
    <property type="entry name" value="Isochorismatase"/>
    <property type="match status" value="1"/>
</dbReference>
<reference evidence="9 10" key="1">
    <citation type="submission" date="2022-01" db="EMBL/GenBank/DDBJ databases">
        <title>Mariniradius saccharolyticus sp. nov., isolated from sediment of a river.</title>
        <authorList>
            <person name="Liu H."/>
        </authorList>
    </citation>
    <scope>NUCLEOTIDE SEQUENCE [LARGE SCALE GENOMIC DNA]</scope>
    <source>
        <strain evidence="9 10">RY-2</strain>
    </source>
</reference>
<dbReference type="Gene3D" id="3.40.50.850">
    <property type="entry name" value="Isochorismatase-like"/>
    <property type="match status" value="1"/>
</dbReference>
<dbReference type="PANTHER" id="PTHR11080:SF2">
    <property type="entry name" value="LD05707P"/>
    <property type="match status" value="1"/>
</dbReference>
<evidence type="ECO:0000256" key="2">
    <source>
        <dbReference type="ARBA" id="ARBA00022642"/>
    </source>
</evidence>
<feature type="domain" description="Isochorismatase-like" evidence="8">
    <location>
        <begin position="3"/>
        <end position="202"/>
    </location>
</feature>
<gene>
    <name evidence="9" type="primary">pncA</name>
    <name evidence="9" type="ORF">L0U89_13715</name>
</gene>
<keyword evidence="4 9" id="KW-0378">Hydrolase</keyword>
<comment type="pathway">
    <text evidence="5">Cofactor biosynthesis; nicotinate biosynthesis; nicotinate from nicotinamide: step 1/1.</text>
</comment>
<dbReference type="CDD" id="cd01011">
    <property type="entry name" value="nicotinamidase"/>
    <property type="match status" value="1"/>
</dbReference>
<evidence type="ECO:0000256" key="5">
    <source>
        <dbReference type="ARBA" id="ARBA00037900"/>
    </source>
</evidence>
<dbReference type="InterPro" id="IPR000868">
    <property type="entry name" value="Isochorismatase-like_dom"/>
</dbReference>
<dbReference type="EMBL" id="JAKEVZ010000010">
    <property type="protein sequence ID" value="MCF1752124.1"/>
    <property type="molecule type" value="Genomic_DNA"/>
</dbReference>
<dbReference type="SUPFAM" id="SSF52499">
    <property type="entry name" value="Isochorismatase-like hydrolases"/>
    <property type="match status" value="1"/>
</dbReference>
<dbReference type="EC" id="3.5.1.19" evidence="6"/>